<dbReference type="PRINTS" id="PR00169">
    <property type="entry name" value="KCHANNEL"/>
</dbReference>
<evidence type="ECO:0000256" key="3">
    <source>
        <dbReference type="ARBA" id="ARBA00022538"/>
    </source>
</evidence>
<dbReference type="InParanoid" id="A0A1S3INM0"/>
<feature type="transmembrane region" description="Helical" evidence="12">
    <location>
        <begin position="407"/>
        <end position="425"/>
    </location>
</feature>
<proteinExistence type="predicted"/>
<keyword evidence="9" id="KW-0406">Ion transport</keyword>
<dbReference type="InterPro" id="IPR000210">
    <property type="entry name" value="BTB/POZ_dom"/>
</dbReference>
<dbReference type="CDD" id="cd18317">
    <property type="entry name" value="BTB_POZ_Kv"/>
    <property type="match status" value="1"/>
</dbReference>
<keyword evidence="5" id="KW-0631">Potassium channel</keyword>
<keyword evidence="2" id="KW-0813">Transport</keyword>
<keyword evidence="10 12" id="KW-0472">Membrane</keyword>
<evidence type="ECO:0000256" key="6">
    <source>
        <dbReference type="ARBA" id="ARBA00022882"/>
    </source>
</evidence>
<evidence type="ECO:0000313" key="14">
    <source>
        <dbReference type="Proteomes" id="UP000085678"/>
    </source>
</evidence>
<dbReference type="InterPro" id="IPR011333">
    <property type="entry name" value="SKP1/BTB/POZ_sf"/>
</dbReference>
<dbReference type="Proteomes" id="UP000085678">
    <property type="component" value="Unplaced"/>
</dbReference>
<dbReference type="InterPro" id="IPR003131">
    <property type="entry name" value="T1-type_BTB"/>
</dbReference>
<evidence type="ECO:0000256" key="7">
    <source>
        <dbReference type="ARBA" id="ARBA00022958"/>
    </source>
</evidence>
<evidence type="ECO:0000256" key="2">
    <source>
        <dbReference type="ARBA" id="ARBA00022448"/>
    </source>
</evidence>
<keyword evidence="7" id="KW-0630">Potassium</keyword>
<dbReference type="RefSeq" id="XP_013399496.1">
    <property type="nucleotide sequence ID" value="XM_013544042.1"/>
</dbReference>
<feature type="transmembrane region" description="Helical" evidence="12">
    <location>
        <begin position="354"/>
        <end position="371"/>
    </location>
</feature>
<dbReference type="SMART" id="SM00225">
    <property type="entry name" value="BTB"/>
    <property type="match status" value="1"/>
</dbReference>
<dbReference type="PANTHER" id="PTHR11537">
    <property type="entry name" value="VOLTAGE-GATED POTASSIUM CHANNEL"/>
    <property type="match status" value="1"/>
</dbReference>
<evidence type="ECO:0000313" key="15">
    <source>
        <dbReference type="RefSeq" id="XP_013399496.1"/>
    </source>
</evidence>
<evidence type="ECO:0000256" key="4">
    <source>
        <dbReference type="ARBA" id="ARBA00022692"/>
    </source>
</evidence>
<evidence type="ECO:0000256" key="1">
    <source>
        <dbReference type="ARBA" id="ARBA00004141"/>
    </source>
</evidence>
<protein>
    <submittedName>
        <fullName evidence="15">Potassium voltage-gated channel subfamily B member 1-like</fullName>
    </submittedName>
</protein>
<feature type="transmembrane region" description="Helical" evidence="12">
    <location>
        <begin position="327"/>
        <end position="348"/>
    </location>
</feature>
<feature type="transmembrane region" description="Helical" evidence="12">
    <location>
        <begin position="437"/>
        <end position="455"/>
    </location>
</feature>
<dbReference type="GeneID" id="106165718"/>
<evidence type="ECO:0000256" key="12">
    <source>
        <dbReference type="SAM" id="Phobius"/>
    </source>
</evidence>
<dbReference type="InterPro" id="IPR027359">
    <property type="entry name" value="Volt_channel_dom_sf"/>
</dbReference>
<dbReference type="Pfam" id="PF02214">
    <property type="entry name" value="BTB_2"/>
    <property type="match status" value="1"/>
</dbReference>
<keyword evidence="6" id="KW-0851">Voltage-gated channel</keyword>
<dbReference type="GO" id="GO:0005249">
    <property type="term" value="F:voltage-gated potassium channel activity"/>
    <property type="evidence" value="ECO:0007669"/>
    <property type="project" value="InterPro"/>
</dbReference>
<dbReference type="InterPro" id="IPR028325">
    <property type="entry name" value="VG_K_chnl"/>
</dbReference>
<keyword evidence="11" id="KW-0407">Ion channel</keyword>
<dbReference type="PANTHER" id="PTHR11537:SF254">
    <property type="entry name" value="POTASSIUM VOLTAGE-GATED CHANNEL PROTEIN SHAB"/>
    <property type="match status" value="1"/>
</dbReference>
<name>A0A1S3INM0_LINAN</name>
<evidence type="ECO:0000256" key="5">
    <source>
        <dbReference type="ARBA" id="ARBA00022826"/>
    </source>
</evidence>
<evidence type="ECO:0000259" key="13">
    <source>
        <dbReference type="SMART" id="SM00225"/>
    </source>
</evidence>
<keyword evidence="3" id="KW-0633">Potassium transport</keyword>
<evidence type="ECO:0000256" key="10">
    <source>
        <dbReference type="ARBA" id="ARBA00023136"/>
    </source>
</evidence>
<dbReference type="AlphaFoldDB" id="A0A1S3INM0"/>
<feature type="domain" description="BTB" evidence="13">
    <location>
        <begin position="83"/>
        <end position="180"/>
    </location>
</feature>
<dbReference type="KEGG" id="lak:106165718"/>
<dbReference type="STRING" id="7574.A0A1S3INM0"/>
<dbReference type="GO" id="GO:0051260">
    <property type="term" value="P:protein homooligomerization"/>
    <property type="evidence" value="ECO:0007669"/>
    <property type="project" value="InterPro"/>
</dbReference>
<accession>A0A1S3INM0</accession>
<dbReference type="PRINTS" id="PR01498">
    <property type="entry name" value="SHAWCHANNEL"/>
</dbReference>
<gene>
    <name evidence="15" type="primary">LOC106165718</name>
</gene>
<dbReference type="SUPFAM" id="SSF81324">
    <property type="entry name" value="Voltage-gated potassium channels"/>
    <property type="match status" value="1"/>
</dbReference>
<reference evidence="15" key="1">
    <citation type="submission" date="2025-08" db="UniProtKB">
        <authorList>
            <consortium name="RefSeq"/>
        </authorList>
    </citation>
    <scope>IDENTIFICATION</scope>
    <source>
        <tissue evidence="15">Gonads</tissue>
    </source>
</reference>
<feature type="transmembrane region" description="Helical" evidence="12">
    <location>
        <begin position="461"/>
        <end position="485"/>
    </location>
</feature>
<dbReference type="Gene3D" id="1.10.287.70">
    <property type="match status" value="1"/>
</dbReference>
<dbReference type="Gene3D" id="1.20.120.350">
    <property type="entry name" value="Voltage-gated potassium channels. Chain C"/>
    <property type="match status" value="1"/>
</dbReference>
<comment type="subcellular location">
    <subcellularLocation>
        <location evidence="1">Membrane</location>
        <topology evidence="1">Multi-pass membrane protein</topology>
    </subcellularLocation>
</comment>
<keyword evidence="8 12" id="KW-1133">Transmembrane helix</keyword>
<keyword evidence="4 12" id="KW-0812">Transmembrane</keyword>
<evidence type="ECO:0000256" key="9">
    <source>
        <dbReference type="ARBA" id="ARBA00023065"/>
    </source>
</evidence>
<dbReference type="InterPro" id="IPR003974">
    <property type="entry name" value="K_chnl_volt-dep_Kv3"/>
</dbReference>
<sequence>MIRSVSKTDDDNQYTDATAVRITDKDFSEMETAILETIELGSETNSEITTENSSAISAADLRPKITGNEINMKLKPKKNCNGKRVTINVAGTKFLVSWDTLAKVPNTRLSRLTMYDVDPDEDEIFFERDPTFFPSILGLYYTGQLHFLHSLCGPAILTELAYWEIPATALSPCCKEACFVTEEKRQENQKLADEFGLSEQTSYEDDKRCCGTWRLKLRRFLEDPQSSTGAKIWLFLALLATVFSFASEAISSVEEYRTPLDYDPAVNNSTFREMITADLSDKELMRLITNDNAVNNILRDLAQFFFTLDIILRMVASPSRWRYFKSVLNVVDCVWLVSSWVLYAFVHLYCAECWWTMSTLAFRTIFWLYFINNSLRVFRVVRIGYLFMPLKVIFLTIKASIAEIVTLLFLLILGALIFGPLIYLVEVSNDKSSMHNIPIGYWWAVVTMTTVGYGDRYPSELFGYAVGIVCVTVGLGFSGLPISVISANFSRYQAFAAYIKAKKSQSRGSSQESASNAISPELTCKG</sequence>
<feature type="transmembrane region" description="Helical" evidence="12">
    <location>
        <begin position="383"/>
        <end position="401"/>
    </location>
</feature>
<dbReference type="OrthoDB" id="6158616at2759"/>
<dbReference type="GO" id="GO:0001508">
    <property type="term" value="P:action potential"/>
    <property type="evidence" value="ECO:0007669"/>
    <property type="project" value="TreeGrafter"/>
</dbReference>
<organism evidence="14 15">
    <name type="scientific">Lingula anatina</name>
    <name type="common">Brachiopod</name>
    <name type="synonym">Lingula unguis</name>
    <dbReference type="NCBI Taxonomy" id="7574"/>
    <lineage>
        <taxon>Eukaryota</taxon>
        <taxon>Metazoa</taxon>
        <taxon>Spiralia</taxon>
        <taxon>Lophotrochozoa</taxon>
        <taxon>Brachiopoda</taxon>
        <taxon>Linguliformea</taxon>
        <taxon>Lingulata</taxon>
        <taxon>Lingulida</taxon>
        <taxon>Linguloidea</taxon>
        <taxon>Lingulidae</taxon>
        <taxon>Lingula</taxon>
    </lineage>
</organism>
<dbReference type="Pfam" id="PF00520">
    <property type="entry name" value="Ion_trans"/>
    <property type="match status" value="1"/>
</dbReference>
<dbReference type="Gene3D" id="3.30.710.10">
    <property type="entry name" value="Potassium Channel Kv1.1, Chain A"/>
    <property type="match status" value="1"/>
</dbReference>
<evidence type="ECO:0000256" key="11">
    <source>
        <dbReference type="ARBA" id="ARBA00023303"/>
    </source>
</evidence>
<evidence type="ECO:0000256" key="8">
    <source>
        <dbReference type="ARBA" id="ARBA00022989"/>
    </source>
</evidence>
<dbReference type="InterPro" id="IPR005821">
    <property type="entry name" value="Ion_trans_dom"/>
</dbReference>
<dbReference type="SUPFAM" id="SSF54695">
    <property type="entry name" value="POZ domain"/>
    <property type="match status" value="1"/>
</dbReference>
<dbReference type="GO" id="GO:0008076">
    <property type="term" value="C:voltage-gated potassium channel complex"/>
    <property type="evidence" value="ECO:0007669"/>
    <property type="project" value="InterPro"/>
</dbReference>
<keyword evidence="14" id="KW-1185">Reference proteome</keyword>